<gene>
    <name evidence="17" type="primary">LOC112415969</name>
</gene>
<evidence type="ECO:0000256" key="14">
    <source>
        <dbReference type="SAM" id="MobiDB-lite"/>
    </source>
</evidence>
<dbReference type="Gene3D" id="1.10.20.10">
    <property type="entry name" value="Histone, subunit A"/>
    <property type="match status" value="1"/>
</dbReference>
<dbReference type="Proteomes" id="UP000252040">
    <property type="component" value="Unplaced"/>
</dbReference>
<keyword evidence="13" id="KW-0379">Hydroxylation</keyword>
<dbReference type="GO" id="GO:0030527">
    <property type="term" value="F:structural constituent of chromatin"/>
    <property type="evidence" value="ECO:0007669"/>
    <property type="project" value="InterPro"/>
</dbReference>
<sequence>MARPVPSSSLSKFLFGGSLLSHYPFTFPTFPEGSGKSDARPTLVEQLMLLTPTLHSRLPKIIQKRSEEMMSSKKQASVHLKVDPNRVQDRGGLYTRARTKQTARKSTGGKAPRKQLATKAARKSAPSTGGVKKPHRYRPGTVALLEIRRYQKSTELLIGKLPFQRLVREIAQDLKTDLRFQTAAIGALQEASEAYLVDLFEDTNLCAIHTKRVTIMPKDIQLARRKRENVLKNPLRRETSFFKKKLSSYYW</sequence>
<evidence type="ECO:0000256" key="4">
    <source>
        <dbReference type="ARBA" id="ARBA00022454"/>
    </source>
</evidence>
<dbReference type="InterPro" id="IPR000164">
    <property type="entry name" value="Histone_H3/CENP-A"/>
</dbReference>
<evidence type="ECO:0000256" key="12">
    <source>
        <dbReference type="ARBA" id="ARBA00023269"/>
    </source>
</evidence>
<keyword evidence="12" id="KW-0544">Nucleosome core</keyword>
<dbReference type="STRING" id="1706337.A0A341DCZ1"/>
<dbReference type="PROSITE" id="PS00959">
    <property type="entry name" value="HISTONE_H3_2"/>
    <property type="match status" value="1"/>
</dbReference>
<evidence type="ECO:0000256" key="7">
    <source>
        <dbReference type="ARBA" id="ARBA00022843"/>
    </source>
</evidence>
<dbReference type="SMART" id="SM00428">
    <property type="entry name" value="H3"/>
    <property type="match status" value="1"/>
</dbReference>
<keyword evidence="5" id="KW-0488">Methylation</keyword>
<keyword evidence="8" id="KW-0164">Citrullination</keyword>
<feature type="region of interest" description="Disordered" evidence="14">
    <location>
        <begin position="92"/>
        <end position="136"/>
    </location>
</feature>
<evidence type="ECO:0000256" key="11">
    <source>
        <dbReference type="ARBA" id="ARBA00023242"/>
    </source>
</evidence>
<keyword evidence="16" id="KW-1185">Reference proteome</keyword>
<proteinExistence type="inferred from homology"/>
<dbReference type="GO" id="GO:0003677">
    <property type="term" value="F:DNA binding"/>
    <property type="evidence" value="ECO:0007669"/>
    <property type="project" value="UniProtKB-KW"/>
</dbReference>
<dbReference type="InterPro" id="IPR009072">
    <property type="entry name" value="Histone-fold"/>
</dbReference>
<dbReference type="AlphaFoldDB" id="A0A341DCZ1"/>
<evidence type="ECO:0000256" key="5">
    <source>
        <dbReference type="ARBA" id="ARBA00022481"/>
    </source>
</evidence>
<dbReference type="KEGG" id="nasi:112415969"/>
<evidence type="ECO:0000313" key="17">
    <source>
        <dbReference type="RefSeq" id="XP_024624953.1"/>
    </source>
</evidence>
<keyword evidence="7" id="KW-0832">Ubl conjugation</keyword>
<evidence type="ECO:0000313" key="16">
    <source>
        <dbReference type="Proteomes" id="UP000252040"/>
    </source>
</evidence>
<protein>
    <submittedName>
        <fullName evidence="17">Histone H3.3-like</fullName>
    </submittedName>
</protein>
<evidence type="ECO:0000259" key="15">
    <source>
        <dbReference type="Pfam" id="PF00125"/>
    </source>
</evidence>
<name>A0A341DCZ1_NEOAA</name>
<dbReference type="GO" id="GO:0046982">
    <property type="term" value="F:protein heterodimerization activity"/>
    <property type="evidence" value="ECO:0007669"/>
    <property type="project" value="InterPro"/>
</dbReference>
<dbReference type="Pfam" id="PF00125">
    <property type="entry name" value="Histone"/>
    <property type="match status" value="1"/>
</dbReference>
<evidence type="ECO:0000256" key="9">
    <source>
        <dbReference type="ARBA" id="ARBA00022990"/>
    </source>
</evidence>
<dbReference type="InParanoid" id="A0A341DCZ1"/>
<evidence type="ECO:0000256" key="10">
    <source>
        <dbReference type="ARBA" id="ARBA00023125"/>
    </source>
</evidence>
<dbReference type="GO" id="GO:0000786">
    <property type="term" value="C:nucleosome"/>
    <property type="evidence" value="ECO:0007669"/>
    <property type="project" value="UniProtKB-KW"/>
</dbReference>
<dbReference type="SUPFAM" id="SSF47113">
    <property type="entry name" value="Histone-fold"/>
    <property type="match status" value="1"/>
</dbReference>
<accession>A0A341DCZ1</accession>
<keyword evidence="11" id="KW-0539">Nucleus</keyword>
<keyword evidence="10" id="KW-0238">DNA-binding</keyword>
<evidence type="ECO:0000256" key="13">
    <source>
        <dbReference type="ARBA" id="ARBA00023278"/>
    </source>
</evidence>
<comment type="similarity">
    <text evidence="3">Belongs to the histone H3 family.</text>
</comment>
<dbReference type="GO" id="GO:0005634">
    <property type="term" value="C:nucleus"/>
    <property type="evidence" value="ECO:0007669"/>
    <property type="project" value="UniProtKB-SubCell"/>
</dbReference>
<dbReference type="PRINTS" id="PR00622">
    <property type="entry name" value="HISTONEH3"/>
</dbReference>
<dbReference type="InterPro" id="IPR007125">
    <property type="entry name" value="H2A/H2B/H3"/>
</dbReference>
<evidence type="ECO:0000256" key="8">
    <source>
        <dbReference type="ARBA" id="ARBA00022934"/>
    </source>
</evidence>
<dbReference type="FunFam" id="1.10.20.10:FF:000078">
    <property type="entry name" value="Histone H3"/>
    <property type="match status" value="1"/>
</dbReference>
<evidence type="ECO:0000256" key="6">
    <source>
        <dbReference type="ARBA" id="ARBA00022765"/>
    </source>
</evidence>
<dbReference type="RefSeq" id="XP_024624953.1">
    <property type="nucleotide sequence ID" value="XM_024769185.1"/>
</dbReference>
<dbReference type="PANTHER" id="PTHR11426">
    <property type="entry name" value="HISTONE H3"/>
    <property type="match status" value="1"/>
</dbReference>
<keyword evidence="9" id="KW-0007">Acetylation</keyword>
<evidence type="ECO:0000256" key="3">
    <source>
        <dbReference type="ARBA" id="ARBA00010343"/>
    </source>
</evidence>
<dbReference type="CDD" id="cd22911">
    <property type="entry name" value="HFD_H3"/>
    <property type="match status" value="1"/>
</dbReference>
<keyword evidence="4" id="KW-0158">Chromosome</keyword>
<keyword evidence="6" id="KW-0013">ADP-ribosylation</keyword>
<dbReference type="FunFam" id="1.10.20.10:FF:000044">
    <property type="entry name" value="Histone H3.3"/>
    <property type="match status" value="1"/>
</dbReference>
<evidence type="ECO:0000256" key="2">
    <source>
        <dbReference type="ARBA" id="ARBA00004286"/>
    </source>
</evidence>
<dbReference type="PROSITE" id="PS00322">
    <property type="entry name" value="HISTONE_H3_1"/>
    <property type="match status" value="1"/>
</dbReference>
<feature type="domain" description="Core Histone H2A/H2B/H3" evidence="15">
    <location>
        <begin position="139"/>
        <end position="226"/>
    </location>
</feature>
<comment type="subcellular location">
    <subcellularLocation>
        <location evidence="2">Chromosome</location>
    </subcellularLocation>
    <subcellularLocation>
        <location evidence="1">Nucleus</location>
    </subcellularLocation>
</comment>
<organism evidence="16 17">
    <name type="scientific">Neophocaena asiaeorientalis asiaeorientalis</name>
    <name type="common">Yangtze finless porpoise</name>
    <name type="synonym">Neophocaena phocaenoides subsp. asiaeorientalis</name>
    <dbReference type="NCBI Taxonomy" id="1706337"/>
    <lineage>
        <taxon>Eukaryota</taxon>
        <taxon>Metazoa</taxon>
        <taxon>Chordata</taxon>
        <taxon>Craniata</taxon>
        <taxon>Vertebrata</taxon>
        <taxon>Euteleostomi</taxon>
        <taxon>Mammalia</taxon>
        <taxon>Eutheria</taxon>
        <taxon>Laurasiatheria</taxon>
        <taxon>Artiodactyla</taxon>
        <taxon>Whippomorpha</taxon>
        <taxon>Cetacea</taxon>
        <taxon>Odontoceti</taxon>
        <taxon>Phocoenidae</taxon>
        <taxon>Neophocaena</taxon>
    </lineage>
</organism>
<evidence type="ECO:0000256" key="1">
    <source>
        <dbReference type="ARBA" id="ARBA00004123"/>
    </source>
</evidence>
<reference evidence="17" key="1">
    <citation type="submission" date="2025-08" db="UniProtKB">
        <authorList>
            <consortium name="RefSeq"/>
        </authorList>
    </citation>
    <scope>IDENTIFICATION</scope>
    <source>
        <tissue evidence="17">Meat</tissue>
    </source>
</reference>
<dbReference type="GeneID" id="112415969"/>